<reference evidence="1" key="1">
    <citation type="submission" date="2018-05" db="EMBL/GenBank/DDBJ databases">
        <authorList>
            <person name="Lanie J.A."/>
            <person name="Ng W.-L."/>
            <person name="Kazmierczak K.M."/>
            <person name="Andrzejewski T.M."/>
            <person name="Davidsen T.M."/>
            <person name="Wayne K.J."/>
            <person name="Tettelin H."/>
            <person name="Glass J.I."/>
            <person name="Rusch D."/>
            <person name="Podicherti R."/>
            <person name="Tsui H.-C.T."/>
            <person name="Winkler M.E."/>
        </authorList>
    </citation>
    <scope>NUCLEOTIDE SEQUENCE</scope>
</reference>
<name>A0A382PSX7_9ZZZZ</name>
<protein>
    <recommendedName>
        <fullName evidence="2">Molybdopterin biosynthesis protein MoeB</fullName>
    </recommendedName>
</protein>
<accession>A0A382PSX7</accession>
<sequence length="26" mass="3044">MELSNDEIRRYSRHLILPEVGMAGQK</sequence>
<feature type="non-terminal residue" evidence="1">
    <location>
        <position position="26"/>
    </location>
</feature>
<evidence type="ECO:0008006" key="2">
    <source>
        <dbReference type="Google" id="ProtNLM"/>
    </source>
</evidence>
<dbReference type="AlphaFoldDB" id="A0A382PSX7"/>
<organism evidence="1">
    <name type="scientific">marine metagenome</name>
    <dbReference type="NCBI Taxonomy" id="408172"/>
    <lineage>
        <taxon>unclassified sequences</taxon>
        <taxon>metagenomes</taxon>
        <taxon>ecological metagenomes</taxon>
    </lineage>
</organism>
<proteinExistence type="predicted"/>
<gene>
    <name evidence="1" type="ORF">METZ01_LOCUS329347</name>
</gene>
<dbReference type="EMBL" id="UINC01109582">
    <property type="protein sequence ID" value="SVC76493.1"/>
    <property type="molecule type" value="Genomic_DNA"/>
</dbReference>
<evidence type="ECO:0000313" key="1">
    <source>
        <dbReference type="EMBL" id="SVC76493.1"/>
    </source>
</evidence>